<evidence type="ECO:0000256" key="1">
    <source>
        <dbReference type="ARBA" id="ARBA00022516"/>
    </source>
</evidence>
<dbReference type="PANTHER" id="PTHR38764:SF1">
    <property type="entry name" value="ACYL CARRIER PROTEIN PHOSPHODIESTERASE"/>
    <property type="match status" value="1"/>
</dbReference>
<protein>
    <submittedName>
        <fullName evidence="4">DUF479 domain-containing protein</fullName>
    </submittedName>
</protein>
<dbReference type="Proteomes" id="UP000648257">
    <property type="component" value="Unassembled WGS sequence"/>
</dbReference>
<reference evidence="4 5" key="1">
    <citation type="submission" date="2020-08" db="EMBL/GenBank/DDBJ databases">
        <title>Novel species isolated from subtropical streams in China.</title>
        <authorList>
            <person name="Lu H."/>
        </authorList>
    </citation>
    <scope>NUCLEOTIDE SEQUENCE [LARGE SCALE GENOMIC DNA]</scope>
    <source>
        <strain evidence="4 5">KACC 16656</strain>
    </source>
</reference>
<comment type="caution">
    <text evidence="4">The sequence shown here is derived from an EMBL/GenBank/DDBJ whole genome shotgun (WGS) entry which is preliminary data.</text>
</comment>
<dbReference type="PIRSF" id="PIRSF011489">
    <property type="entry name" value="DUF479"/>
    <property type="match status" value="1"/>
</dbReference>
<dbReference type="EMBL" id="JACOFW010000021">
    <property type="protein sequence ID" value="MBC3808890.1"/>
    <property type="molecule type" value="Genomic_DNA"/>
</dbReference>
<evidence type="ECO:0000313" key="5">
    <source>
        <dbReference type="Proteomes" id="UP000648257"/>
    </source>
</evidence>
<name>A0ABR6X7V1_9BURK</name>
<proteinExistence type="predicted"/>
<dbReference type="PANTHER" id="PTHR38764">
    <property type="entry name" value="ACYL CARRIER PROTEIN PHOSPHODIESTERASE"/>
    <property type="match status" value="1"/>
</dbReference>
<dbReference type="Pfam" id="PF04336">
    <property type="entry name" value="ACP_PD"/>
    <property type="match status" value="1"/>
</dbReference>
<organism evidence="4 5">
    <name type="scientific">Undibacterium seohonense</name>
    <dbReference type="NCBI Taxonomy" id="1344950"/>
    <lineage>
        <taxon>Bacteria</taxon>
        <taxon>Pseudomonadati</taxon>
        <taxon>Pseudomonadota</taxon>
        <taxon>Betaproteobacteria</taxon>
        <taxon>Burkholderiales</taxon>
        <taxon>Oxalobacteraceae</taxon>
        <taxon>Undibacterium</taxon>
    </lineage>
</organism>
<sequence length="201" mass="23024">MNYLAHIYLASHSDDAMFGALLGDFVKMDGASKFALPIAQEILLHRKVDSFTDQHPIIQHARSLFAAPRRRFAGIALDIFYDHVLIKHWTRYSDGDVSDFIAGFYQSLSKRRDQFPPTLAYAVPRMIEQDWLGSYADFSGVEIAIHRVSSRLSRNAELLQQTSLDLCSSYEVLEQGFIDFFPDLLDYVVQQRKLMLAKTEL</sequence>
<dbReference type="InterPro" id="IPR007431">
    <property type="entry name" value="ACP_PD"/>
</dbReference>
<keyword evidence="1" id="KW-0444">Lipid biosynthesis</keyword>
<accession>A0ABR6X7V1</accession>
<keyword evidence="5" id="KW-1185">Reference proteome</keyword>
<evidence type="ECO:0000256" key="2">
    <source>
        <dbReference type="ARBA" id="ARBA00022801"/>
    </source>
</evidence>
<evidence type="ECO:0000256" key="3">
    <source>
        <dbReference type="ARBA" id="ARBA00023098"/>
    </source>
</evidence>
<evidence type="ECO:0000313" key="4">
    <source>
        <dbReference type="EMBL" id="MBC3808890.1"/>
    </source>
</evidence>
<keyword evidence="3" id="KW-0443">Lipid metabolism</keyword>
<dbReference type="RefSeq" id="WP_186923956.1">
    <property type="nucleotide sequence ID" value="NZ_JACOFW010000021.1"/>
</dbReference>
<gene>
    <name evidence="4" type="ORF">H8K52_16230</name>
</gene>
<keyword evidence="2" id="KW-0378">Hydrolase</keyword>